<dbReference type="Proteomes" id="UP000008068">
    <property type="component" value="Unassembled WGS sequence"/>
</dbReference>
<evidence type="ECO:0000313" key="2">
    <source>
        <dbReference type="Proteomes" id="UP000008068"/>
    </source>
</evidence>
<evidence type="ECO:0000313" key="1">
    <source>
        <dbReference type="EMBL" id="EGT34687.1"/>
    </source>
</evidence>
<organism evidence="2">
    <name type="scientific">Caenorhabditis brenneri</name>
    <name type="common">Nematode worm</name>
    <dbReference type="NCBI Taxonomy" id="135651"/>
    <lineage>
        <taxon>Eukaryota</taxon>
        <taxon>Metazoa</taxon>
        <taxon>Ecdysozoa</taxon>
        <taxon>Nematoda</taxon>
        <taxon>Chromadorea</taxon>
        <taxon>Rhabditida</taxon>
        <taxon>Rhabditina</taxon>
        <taxon>Rhabditomorpha</taxon>
        <taxon>Rhabditoidea</taxon>
        <taxon>Rhabditidae</taxon>
        <taxon>Peloderinae</taxon>
        <taxon>Caenorhabditis</taxon>
    </lineage>
</organism>
<gene>
    <name evidence="1" type="ORF">CAEBREN_16126</name>
</gene>
<reference evidence="2" key="1">
    <citation type="submission" date="2011-07" db="EMBL/GenBank/DDBJ databases">
        <authorList>
            <consortium name="Caenorhabditis brenneri Sequencing and Analysis Consortium"/>
            <person name="Wilson R.K."/>
        </authorList>
    </citation>
    <scope>NUCLEOTIDE SEQUENCE [LARGE SCALE GENOMIC DNA]</scope>
    <source>
        <strain evidence="2">PB2801</strain>
    </source>
</reference>
<dbReference type="EMBL" id="GL379799">
    <property type="protein sequence ID" value="EGT34687.1"/>
    <property type="molecule type" value="Genomic_DNA"/>
</dbReference>
<name>G0MLB6_CAEBE</name>
<keyword evidence="2" id="KW-1185">Reference proteome</keyword>
<dbReference type="InParanoid" id="G0MLB6"/>
<protein>
    <submittedName>
        <fullName evidence="1">Uncharacterized protein</fullName>
    </submittedName>
</protein>
<accession>G0MLB6</accession>
<proteinExistence type="predicted"/>
<dbReference type="HOGENOM" id="CLU_2796210_0_0_1"/>
<dbReference type="AlphaFoldDB" id="G0MLB6"/>
<sequence length="68" mass="7963">MNEESTQIKTMLYVIEDKILLKSTIFLPMHLPWTSRFLSRLARSFLLQILNNCSPCFPKCLLLPTLSY</sequence>